<dbReference type="PROSITE" id="PS00108">
    <property type="entry name" value="PROTEIN_KINASE_ST"/>
    <property type="match status" value="1"/>
</dbReference>
<dbReference type="PANTHER" id="PTHR27008:SF596">
    <property type="entry name" value="OS02G0215500 PROTEIN"/>
    <property type="match status" value="1"/>
</dbReference>
<dbReference type="Pfam" id="PF23598">
    <property type="entry name" value="LRR_14"/>
    <property type="match status" value="1"/>
</dbReference>
<dbReference type="InterPro" id="IPR055414">
    <property type="entry name" value="LRR_R13L4/SHOC2-like"/>
</dbReference>
<evidence type="ECO:0000256" key="8">
    <source>
        <dbReference type="ARBA" id="ARBA00022741"/>
    </source>
</evidence>
<proteinExistence type="inferred from homology"/>
<dbReference type="Pfam" id="PF13516">
    <property type="entry name" value="LRR_6"/>
    <property type="match status" value="1"/>
</dbReference>
<comment type="similarity">
    <text evidence="2">Belongs to the protein kinase superfamily. Ser/Thr protein kinase family.</text>
</comment>
<evidence type="ECO:0000313" key="17">
    <source>
        <dbReference type="Proteomes" id="UP001174677"/>
    </source>
</evidence>
<dbReference type="PROSITE" id="PS51450">
    <property type="entry name" value="LRR"/>
    <property type="match status" value="1"/>
</dbReference>
<dbReference type="SUPFAM" id="SSF52058">
    <property type="entry name" value="L domain-like"/>
    <property type="match status" value="2"/>
</dbReference>
<evidence type="ECO:0000313" key="16">
    <source>
        <dbReference type="EMBL" id="KAJ9160290.1"/>
    </source>
</evidence>
<organism evidence="16 17">
    <name type="scientific">Hevea brasiliensis</name>
    <name type="common">Para rubber tree</name>
    <name type="synonym">Siphonia brasiliensis</name>
    <dbReference type="NCBI Taxonomy" id="3981"/>
    <lineage>
        <taxon>Eukaryota</taxon>
        <taxon>Viridiplantae</taxon>
        <taxon>Streptophyta</taxon>
        <taxon>Embryophyta</taxon>
        <taxon>Tracheophyta</taxon>
        <taxon>Spermatophyta</taxon>
        <taxon>Magnoliopsida</taxon>
        <taxon>eudicotyledons</taxon>
        <taxon>Gunneridae</taxon>
        <taxon>Pentapetalae</taxon>
        <taxon>rosids</taxon>
        <taxon>fabids</taxon>
        <taxon>Malpighiales</taxon>
        <taxon>Euphorbiaceae</taxon>
        <taxon>Crotonoideae</taxon>
        <taxon>Micrandreae</taxon>
        <taxon>Hevea</taxon>
    </lineage>
</organism>
<evidence type="ECO:0000256" key="2">
    <source>
        <dbReference type="ARBA" id="ARBA00008684"/>
    </source>
</evidence>
<dbReference type="Pfam" id="PF08263">
    <property type="entry name" value="LRRNT_2"/>
    <property type="match status" value="1"/>
</dbReference>
<dbReference type="Pfam" id="PF00069">
    <property type="entry name" value="Pkinase"/>
    <property type="match status" value="1"/>
</dbReference>
<dbReference type="Gene3D" id="3.30.200.20">
    <property type="entry name" value="Phosphorylase Kinase, domain 1"/>
    <property type="match status" value="1"/>
</dbReference>
<evidence type="ECO:0000256" key="13">
    <source>
        <dbReference type="PROSITE-ProRule" id="PRU10141"/>
    </source>
</evidence>
<dbReference type="SUPFAM" id="SSF56112">
    <property type="entry name" value="Protein kinase-like (PK-like)"/>
    <property type="match status" value="1"/>
</dbReference>
<evidence type="ECO:0000256" key="12">
    <source>
        <dbReference type="ARBA" id="ARBA00023136"/>
    </source>
</evidence>
<feature type="binding site" evidence="13">
    <location>
        <position position="707"/>
    </location>
    <ligand>
        <name>ATP</name>
        <dbReference type="ChEBI" id="CHEBI:30616"/>
    </ligand>
</feature>
<keyword evidence="4" id="KW-0808">Transferase</keyword>
<dbReference type="InterPro" id="IPR032675">
    <property type="entry name" value="LRR_dom_sf"/>
</dbReference>
<keyword evidence="9" id="KW-0418">Kinase</keyword>
<dbReference type="InterPro" id="IPR013210">
    <property type="entry name" value="LRR_N_plant-typ"/>
</dbReference>
<evidence type="ECO:0000256" key="14">
    <source>
        <dbReference type="SAM" id="Phobius"/>
    </source>
</evidence>
<evidence type="ECO:0000256" key="11">
    <source>
        <dbReference type="ARBA" id="ARBA00022989"/>
    </source>
</evidence>
<evidence type="ECO:0000256" key="6">
    <source>
        <dbReference type="ARBA" id="ARBA00022729"/>
    </source>
</evidence>
<keyword evidence="10 13" id="KW-0067">ATP-binding</keyword>
<dbReference type="PROSITE" id="PS50011">
    <property type="entry name" value="PROTEIN_KINASE_DOM"/>
    <property type="match status" value="1"/>
</dbReference>
<dbReference type="SMART" id="SM00220">
    <property type="entry name" value="S_TKc"/>
    <property type="match status" value="1"/>
</dbReference>
<dbReference type="InterPro" id="IPR051809">
    <property type="entry name" value="Plant_receptor-like_S/T_kinase"/>
</dbReference>
<dbReference type="Proteomes" id="UP001174677">
    <property type="component" value="Chromosome 14"/>
</dbReference>
<dbReference type="PANTHER" id="PTHR27008">
    <property type="entry name" value="OS04G0122200 PROTEIN"/>
    <property type="match status" value="1"/>
</dbReference>
<dbReference type="EMBL" id="JARPOI010000014">
    <property type="protein sequence ID" value="KAJ9160290.1"/>
    <property type="molecule type" value="Genomic_DNA"/>
</dbReference>
<reference evidence="16" key="1">
    <citation type="journal article" date="2023" name="Plant Biotechnol. J.">
        <title>Chromosome-level wild Hevea brasiliensis genome provides new tools for genomic-assisted breeding and valuable loci to elevate rubber yield.</title>
        <authorList>
            <person name="Cheng H."/>
            <person name="Song X."/>
            <person name="Hu Y."/>
            <person name="Wu T."/>
            <person name="Yang Q."/>
            <person name="An Z."/>
            <person name="Feng S."/>
            <person name="Deng Z."/>
            <person name="Wu W."/>
            <person name="Zeng X."/>
            <person name="Tu M."/>
            <person name="Wang X."/>
            <person name="Huang H."/>
        </authorList>
    </citation>
    <scope>NUCLEOTIDE SEQUENCE</scope>
    <source>
        <strain evidence="16">MT/VB/25A 57/8</strain>
    </source>
</reference>
<dbReference type="InterPro" id="IPR000719">
    <property type="entry name" value="Prot_kinase_dom"/>
</dbReference>
<evidence type="ECO:0000256" key="4">
    <source>
        <dbReference type="ARBA" id="ARBA00022679"/>
    </source>
</evidence>
<dbReference type="InterPro" id="IPR011009">
    <property type="entry name" value="Kinase-like_dom_sf"/>
</dbReference>
<keyword evidence="8 13" id="KW-0547">Nucleotide-binding</keyword>
<sequence length="873" mass="95658">MGNVTDRISLLEFKAKIASDPYGILSSWNDSVNFCQWQGVICGPKHHRVVSLNLHGLSLSGTLSPYTGNLTFLRVLNLSDNKFHGEIPQEVGRLFRLRLFYLKNNTLGGEIPINISFCSELRVISLAINRSVGEIPAELGSLKKLVALLLGSNNLKGKIPHSVGNLSSLQGFFVTYNHMEGNIPNELGRITSLTMLGMGINNLVGSIPSTLYNISSIVALSVSDNQLHGRLPANIGLTLPNLQIFQIGGNQFHGSIPDSLTNASQLEIFDISSNRFTGQVPINLGDLNGLQRLNLERNFLGNNSRQDLAFITSLLNCSNLQKLYLADNNFGGALPSTIANMSTLGDLGLGMNQISGRIPADIGNLVNLYRLGMEENLFSGSIPISFGKLQKLQLLSLHTNMLSGQIPQSLGNITQLYELWLGRNKLKGNIPSSIAHCQNLHTLDLGNNNLIGIIPQQILRLSFLSLVLNLSYNSLVGPLPKEVGQLKNIGALDVSESKLSGEIPESIGECLSLEFLYMVGNFLQGAIPSSLGSLWGLQQLDLSKNNLSGKIPKEIEKLPFLHYLNLSFNNLEGEVPTKGVFSNIMTVSLVGNKNLCGGIPELQLPACPKRKKHKKSPTAIILPTIFSSVVLFMTITSLTVFYWRKSKKSRKNPPSSFILDKLLRFSYKELVQATRGFSSENLLGQGSFSSVYRGSLDLHGEKIVAVKVLNLQEHGASKSFIAECRALGNIRHRNLVKVLTCCSSIDFKGNDFKALVLDFMANGSLEMWLHPKEDGNNWSRNLNLLQRLRVAIDLSFALHYLHDLCETPIIHCDLKPSNILLDNDMTAHVGDFGLARLLSKTTNTSSQGQTSSIGIKGTIGYMPPGEIFYAPIH</sequence>
<dbReference type="SMART" id="SM00369">
    <property type="entry name" value="LRR_TYP"/>
    <property type="match status" value="6"/>
</dbReference>
<evidence type="ECO:0000259" key="15">
    <source>
        <dbReference type="PROSITE" id="PS50011"/>
    </source>
</evidence>
<comment type="subcellular location">
    <subcellularLocation>
        <location evidence="1">Membrane</location>
    </subcellularLocation>
</comment>
<keyword evidence="17" id="KW-1185">Reference proteome</keyword>
<keyword evidence="3" id="KW-0433">Leucine-rich repeat</keyword>
<evidence type="ECO:0000256" key="9">
    <source>
        <dbReference type="ARBA" id="ARBA00022777"/>
    </source>
</evidence>
<evidence type="ECO:0000256" key="1">
    <source>
        <dbReference type="ARBA" id="ARBA00004370"/>
    </source>
</evidence>
<keyword evidence="7" id="KW-0677">Repeat</keyword>
<name>A0ABQ9L6I4_HEVBR</name>
<evidence type="ECO:0000256" key="7">
    <source>
        <dbReference type="ARBA" id="ARBA00022737"/>
    </source>
</evidence>
<dbReference type="PROSITE" id="PS00107">
    <property type="entry name" value="PROTEIN_KINASE_ATP"/>
    <property type="match status" value="1"/>
</dbReference>
<dbReference type="InterPro" id="IPR001611">
    <property type="entry name" value="Leu-rich_rpt"/>
</dbReference>
<keyword evidence="12 14" id="KW-0472">Membrane</keyword>
<gene>
    <name evidence="16" type="ORF">P3X46_025704</name>
</gene>
<feature type="domain" description="Protein kinase" evidence="15">
    <location>
        <begin position="677"/>
        <end position="873"/>
    </location>
</feature>
<keyword evidence="6" id="KW-0732">Signal</keyword>
<evidence type="ECO:0000256" key="3">
    <source>
        <dbReference type="ARBA" id="ARBA00022614"/>
    </source>
</evidence>
<evidence type="ECO:0000256" key="5">
    <source>
        <dbReference type="ARBA" id="ARBA00022692"/>
    </source>
</evidence>
<keyword evidence="11 14" id="KW-1133">Transmembrane helix</keyword>
<dbReference type="InterPro" id="IPR003591">
    <property type="entry name" value="Leu-rich_rpt_typical-subtyp"/>
</dbReference>
<comment type="caution">
    <text evidence="16">The sequence shown here is derived from an EMBL/GenBank/DDBJ whole genome shotgun (WGS) entry which is preliminary data.</text>
</comment>
<evidence type="ECO:0000256" key="10">
    <source>
        <dbReference type="ARBA" id="ARBA00022840"/>
    </source>
</evidence>
<accession>A0ABQ9L6I4</accession>
<dbReference type="Gene3D" id="3.80.10.10">
    <property type="entry name" value="Ribonuclease Inhibitor"/>
    <property type="match status" value="3"/>
</dbReference>
<keyword evidence="5 14" id="KW-0812">Transmembrane</keyword>
<dbReference type="Gene3D" id="1.10.510.10">
    <property type="entry name" value="Transferase(Phosphotransferase) domain 1"/>
    <property type="match status" value="1"/>
</dbReference>
<dbReference type="Pfam" id="PF00560">
    <property type="entry name" value="LRR_1"/>
    <property type="match status" value="4"/>
</dbReference>
<feature type="transmembrane region" description="Helical" evidence="14">
    <location>
        <begin position="620"/>
        <end position="643"/>
    </location>
</feature>
<dbReference type="InterPro" id="IPR008271">
    <property type="entry name" value="Ser/Thr_kinase_AS"/>
</dbReference>
<protein>
    <recommendedName>
        <fullName evidence="15">Protein kinase domain-containing protein</fullName>
    </recommendedName>
</protein>
<dbReference type="InterPro" id="IPR017441">
    <property type="entry name" value="Protein_kinase_ATP_BS"/>
</dbReference>